<organism evidence="1">
    <name type="scientific">uncultured Sulfurovum sp</name>
    <dbReference type="NCBI Taxonomy" id="269237"/>
    <lineage>
        <taxon>Bacteria</taxon>
        <taxon>Pseudomonadati</taxon>
        <taxon>Campylobacterota</taxon>
        <taxon>Epsilonproteobacteria</taxon>
        <taxon>Campylobacterales</taxon>
        <taxon>Sulfurovaceae</taxon>
        <taxon>Sulfurovum</taxon>
        <taxon>environmental samples</taxon>
    </lineage>
</organism>
<name>A0A6S6SBR8_9BACT</name>
<gene>
    <name evidence="1" type="ORF">HELGO_WM10128</name>
</gene>
<evidence type="ECO:0000313" key="1">
    <source>
        <dbReference type="EMBL" id="CAA6800716.1"/>
    </source>
</evidence>
<accession>A0A6S6SBR8</accession>
<dbReference type="Pfam" id="PF14281">
    <property type="entry name" value="PDDEXK_4"/>
    <property type="match status" value="1"/>
</dbReference>
<dbReference type="EMBL" id="CACVAU010000002">
    <property type="protein sequence ID" value="CAA6800716.1"/>
    <property type="molecule type" value="Genomic_DNA"/>
</dbReference>
<evidence type="ECO:0008006" key="2">
    <source>
        <dbReference type="Google" id="ProtNLM"/>
    </source>
</evidence>
<proteinExistence type="predicted"/>
<dbReference type="InterPro" id="IPR029470">
    <property type="entry name" value="PDDEXK_4"/>
</dbReference>
<reference evidence="1" key="1">
    <citation type="submission" date="2020-01" db="EMBL/GenBank/DDBJ databases">
        <authorList>
            <person name="Meier V. D."/>
            <person name="Meier V D."/>
        </authorList>
    </citation>
    <scope>NUCLEOTIDE SEQUENCE</scope>
    <source>
        <strain evidence="1">HLG_WM_MAG_05</strain>
    </source>
</reference>
<sequence length="381" mass="45028">MTENEKTEEQIKIIQKFIFNDDVQETISNINDNLMDFNILEITGMGNQEIKHSNIVGWLFDDSEHNLEYHLLDNFLKKAIEENKNDKQHEQILDTLKSYIYLAKNKRNITIYREKDNIDLLIVDEANKVVITIENKVDATERIEGEDGGQLQKYEDIVNKKYDINYKKYFLFLTINLEKPSRDNWLRVSHQMINDVVENTIKTKDITIKTEIILESYVDLLKRNGIVKNKKLEELCKKIWDNEDYQEALKIILNNRPNISDDITNWITNIDGARIIETKVFSGVDNFFIQLNDKSPLIFRLVYSPHNRLGILITSKNKDNIDDEIIFKNKLKFKKNNNSKGQFNYSNITNYLKICDDKDIDESRIINLLKQLNELDKNYIY</sequence>
<protein>
    <recommendedName>
        <fullName evidence="2">PD-(D/E)XK nuclease superfamily protein</fullName>
    </recommendedName>
</protein>
<dbReference type="AlphaFoldDB" id="A0A6S6SBR8"/>